<dbReference type="AlphaFoldDB" id="A0A2W2A683"/>
<sequence length="76" mass="8467">MRLKPEVTPFQFEGLLSGPCSKSYSSLKVNLLIKSPELLEIISIMYKVGPLKNNNNQLARIAQSNYVKTTPISTVN</sequence>
<comment type="caution">
    <text evidence="1">The sequence shown here is derived from an EMBL/GenBank/DDBJ whole genome shotgun (WGS) entry which is preliminary data.</text>
</comment>
<proteinExistence type="predicted"/>
<protein>
    <submittedName>
        <fullName evidence="1">Uncharacterized protein</fullName>
    </submittedName>
</protein>
<keyword evidence="3" id="KW-1185">Reference proteome</keyword>
<dbReference type="EMBL" id="QKTW01000017">
    <property type="protein sequence ID" value="PZF72567.1"/>
    <property type="molecule type" value="Genomic_DNA"/>
</dbReference>
<organism evidence="1 3">
    <name type="scientific">Taibaiella soli</name>
    <dbReference type="NCBI Taxonomy" id="1649169"/>
    <lineage>
        <taxon>Bacteria</taxon>
        <taxon>Pseudomonadati</taxon>
        <taxon>Bacteroidota</taxon>
        <taxon>Chitinophagia</taxon>
        <taxon>Chitinophagales</taxon>
        <taxon>Chitinophagaceae</taxon>
        <taxon>Taibaiella</taxon>
    </lineage>
</organism>
<evidence type="ECO:0000313" key="1">
    <source>
        <dbReference type="EMBL" id="PZF70741.1"/>
    </source>
</evidence>
<evidence type="ECO:0000313" key="3">
    <source>
        <dbReference type="Proteomes" id="UP000248745"/>
    </source>
</evidence>
<name>A0A2W2A683_9BACT</name>
<gene>
    <name evidence="2" type="ORF">DN068_11930</name>
    <name evidence="1" type="ORF">DN068_21885</name>
</gene>
<dbReference type="Proteomes" id="UP000248745">
    <property type="component" value="Unassembled WGS sequence"/>
</dbReference>
<dbReference type="EMBL" id="QKTW01000033">
    <property type="protein sequence ID" value="PZF70741.1"/>
    <property type="molecule type" value="Genomic_DNA"/>
</dbReference>
<reference evidence="1 3" key="1">
    <citation type="submission" date="2018-06" db="EMBL/GenBank/DDBJ databases">
        <title>Mucibacter soli gen. nov., sp. nov., a new member of the family Chitinophagaceae producing mucin.</title>
        <authorList>
            <person name="Kim M.-K."/>
            <person name="Park S."/>
            <person name="Kim T.-S."/>
            <person name="Joung Y."/>
            <person name="Han J.-H."/>
            <person name="Kim S.B."/>
        </authorList>
    </citation>
    <scope>NUCLEOTIDE SEQUENCE [LARGE SCALE GENOMIC DNA]</scope>
    <source>
        <strain evidence="1 3">R1-15</strain>
    </source>
</reference>
<accession>A0A2W2A683</accession>
<evidence type="ECO:0000313" key="2">
    <source>
        <dbReference type="EMBL" id="PZF72567.1"/>
    </source>
</evidence>